<protein>
    <submittedName>
        <fullName evidence="1">Transposase</fullName>
    </submittedName>
</protein>
<dbReference type="AlphaFoldDB" id="A0A2P7B5H5"/>
<dbReference type="EMBL" id="PGGO01000034">
    <property type="protein sequence ID" value="PSH61727.1"/>
    <property type="molecule type" value="Genomic_DNA"/>
</dbReference>
<gene>
    <name evidence="1" type="ORF">CU102_26460</name>
</gene>
<reference evidence="2" key="1">
    <citation type="submission" date="2017-11" db="EMBL/GenBank/DDBJ databases">
        <authorList>
            <person name="Kuznetsova I."/>
            <person name="Sazanova A."/>
            <person name="Chirak E."/>
            <person name="Safronova V."/>
            <person name="Willems A."/>
        </authorList>
    </citation>
    <scope>NUCLEOTIDE SEQUENCE [LARGE SCALE GENOMIC DNA]</scope>
    <source>
        <strain evidence="2">STM 196</strain>
    </source>
</reference>
<dbReference type="OrthoDB" id="1070337at2"/>
<proteinExistence type="predicted"/>
<organism evidence="1 2">
    <name type="scientific">Phyllobacterium brassicacearum</name>
    <dbReference type="NCBI Taxonomy" id="314235"/>
    <lineage>
        <taxon>Bacteria</taxon>
        <taxon>Pseudomonadati</taxon>
        <taxon>Pseudomonadota</taxon>
        <taxon>Alphaproteobacteria</taxon>
        <taxon>Hyphomicrobiales</taxon>
        <taxon>Phyllobacteriaceae</taxon>
        <taxon>Phyllobacterium</taxon>
    </lineage>
</organism>
<dbReference type="Proteomes" id="UP000241444">
    <property type="component" value="Unassembled WGS sequence"/>
</dbReference>
<name>A0A2P7B5H5_9HYPH</name>
<dbReference type="Pfam" id="PF11171">
    <property type="entry name" value="DUF2958"/>
    <property type="match status" value="1"/>
</dbReference>
<sequence length="119" mass="13057">MSDLITNEQLAQMVKNYRINAARSEEGSAPVDFKPVVKLFMPTGRATWLLTEYDPDFGIFFGLCDLGFGFPELGNVALEELQSVVGPFGLKADRDTSFQAAMTLAKYAEEARRNGGITA</sequence>
<dbReference type="RefSeq" id="WP_106714060.1">
    <property type="nucleotide sequence ID" value="NZ_PGGO01000034.1"/>
</dbReference>
<dbReference type="InterPro" id="IPR021341">
    <property type="entry name" value="DUF2958"/>
</dbReference>
<evidence type="ECO:0000313" key="2">
    <source>
        <dbReference type="Proteomes" id="UP000241444"/>
    </source>
</evidence>
<comment type="caution">
    <text evidence="1">The sequence shown here is derived from an EMBL/GenBank/DDBJ whole genome shotgun (WGS) entry which is preliminary data.</text>
</comment>
<keyword evidence="2" id="KW-1185">Reference proteome</keyword>
<evidence type="ECO:0000313" key="1">
    <source>
        <dbReference type="EMBL" id="PSH61727.1"/>
    </source>
</evidence>
<accession>A0A2P7B5H5</accession>